<dbReference type="AlphaFoldDB" id="A0A9N9WV31"/>
<evidence type="ECO:0000313" key="1">
    <source>
        <dbReference type="EMBL" id="CAG9807100.1"/>
    </source>
</evidence>
<name>A0A9N9WV31_9DIPT</name>
<dbReference type="Proteomes" id="UP001153620">
    <property type="component" value="Chromosome 3"/>
</dbReference>
<accession>A0A9N9WV31</accession>
<proteinExistence type="predicted"/>
<evidence type="ECO:0000313" key="2">
    <source>
        <dbReference type="Proteomes" id="UP001153620"/>
    </source>
</evidence>
<reference evidence="1" key="1">
    <citation type="submission" date="2022-01" db="EMBL/GenBank/DDBJ databases">
        <authorList>
            <person name="King R."/>
        </authorList>
    </citation>
    <scope>NUCLEOTIDE SEQUENCE</scope>
</reference>
<protein>
    <submittedName>
        <fullName evidence="1">Uncharacterized protein</fullName>
    </submittedName>
</protein>
<keyword evidence="2" id="KW-1185">Reference proteome</keyword>
<reference evidence="1" key="2">
    <citation type="submission" date="2022-10" db="EMBL/GenBank/DDBJ databases">
        <authorList>
            <consortium name="ENA_rothamsted_submissions"/>
            <consortium name="culmorum"/>
            <person name="King R."/>
        </authorList>
    </citation>
    <scope>NUCLEOTIDE SEQUENCE</scope>
</reference>
<sequence length="88" mass="9663">MQFRRSTSTNLACVSSSPVEESLKKVLVKIGNPEEGSKGKSLSDPVAVENVASNWVCTLNDCVNLCYGFLSPPFWAWCSNNTCWCQKA</sequence>
<organism evidence="1 2">
    <name type="scientific">Chironomus riparius</name>
    <dbReference type="NCBI Taxonomy" id="315576"/>
    <lineage>
        <taxon>Eukaryota</taxon>
        <taxon>Metazoa</taxon>
        <taxon>Ecdysozoa</taxon>
        <taxon>Arthropoda</taxon>
        <taxon>Hexapoda</taxon>
        <taxon>Insecta</taxon>
        <taxon>Pterygota</taxon>
        <taxon>Neoptera</taxon>
        <taxon>Endopterygota</taxon>
        <taxon>Diptera</taxon>
        <taxon>Nematocera</taxon>
        <taxon>Chironomoidea</taxon>
        <taxon>Chironomidae</taxon>
        <taxon>Chironominae</taxon>
        <taxon>Chironomus</taxon>
    </lineage>
</organism>
<gene>
    <name evidence="1" type="ORF">CHIRRI_LOCUS9950</name>
</gene>
<dbReference type="EMBL" id="OU895879">
    <property type="protein sequence ID" value="CAG9807100.1"/>
    <property type="molecule type" value="Genomic_DNA"/>
</dbReference>